<gene>
    <name evidence="2" type="ORF">D6201_05155</name>
</gene>
<evidence type="ECO:0000313" key="3">
    <source>
        <dbReference type="Proteomes" id="UP000285232"/>
    </source>
</evidence>
<dbReference type="Proteomes" id="UP000285232">
    <property type="component" value="Unassembled WGS sequence"/>
</dbReference>
<dbReference type="PROSITE" id="PS51257">
    <property type="entry name" value="PROKAR_LIPOPROTEIN"/>
    <property type="match status" value="1"/>
</dbReference>
<evidence type="ECO:0000256" key="1">
    <source>
        <dbReference type="SAM" id="SignalP"/>
    </source>
</evidence>
<reference evidence="2 3" key="1">
    <citation type="journal article" date="2017" name="Int. J. Syst. Evol. Microbiol.">
        <title>Erythrobacter aquimixticola sp. nov., isolated from the junction between the ocean and a freshwater spring.</title>
        <authorList>
            <person name="Park S."/>
            <person name="Jung Y.T."/>
            <person name="Choi S.J."/>
            <person name="Yoon J.H."/>
        </authorList>
    </citation>
    <scope>NUCLEOTIDE SEQUENCE [LARGE SCALE GENOMIC DNA]</scope>
    <source>
        <strain evidence="2 3">JSSK-14</strain>
    </source>
</reference>
<sequence length="164" mass="17137">MNKLAPIAIAATLLSACATTGDFSPERVVLMDPERGAAALATCSRASPMATGGFFTPSPAEITGLESDLATLLSTSREDVGPAASFAIDPSSYRREYIGYEQNGARMIYGNFLPVGMSSDRAPTTVCDGGPAFFGVEYAVADGRVSAVRFDGSIAGRVQEDILR</sequence>
<dbReference type="EMBL" id="RAHX01000001">
    <property type="protein sequence ID" value="RJY08830.1"/>
    <property type="molecule type" value="Genomic_DNA"/>
</dbReference>
<proteinExistence type="predicted"/>
<dbReference type="OrthoDB" id="7410729at2"/>
<comment type="caution">
    <text evidence="2">The sequence shown here is derived from an EMBL/GenBank/DDBJ whole genome shotgun (WGS) entry which is preliminary data.</text>
</comment>
<accession>A0A419RSS5</accession>
<keyword evidence="1" id="KW-0732">Signal</keyword>
<keyword evidence="3" id="KW-1185">Reference proteome</keyword>
<dbReference type="AlphaFoldDB" id="A0A419RSS5"/>
<feature type="signal peptide" evidence="1">
    <location>
        <begin position="1"/>
        <end position="18"/>
    </location>
</feature>
<feature type="chain" id="PRO_5019181158" evidence="1">
    <location>
        <begin position="19"/>
        <end position="164"/>
    </location>
</feature>
<protein>
    <submittedName>
        <fullName evidence="2">Uncharacterized protein</fullName>
    </submittedName>
</protein>
<dbReference type="RefSeq" id="WP_120047844.1">
    <property type="nucleotide sequence ID" value="NZ_RAHX01000001.1"/>
</dbReference>
<name>A0A419RSS5_9SPHN</name>
<evidence type="ECO:0000313" key="2">
    <source>
        <dbReference type="EMBL" id="RJY08830.1"/>
    </source>
</evidence>
<organism evidence="2 3">
    <name type="scientific">Aurantiacibacter aquimixticola</name>
    <dbReference type="NCBI Taxonomy" id="1958945"/>
    <lineage>
        <taxon>Bacteria</taxon>
        <taxon>Pseudomonadati</taxon>
        <taxon>Pseudomonadota</taxon>
        <taxon>Alphaproteobacteria</taxon>
        <taxon>Sphingomonadales</taxon>
        <taxon>Erythrobacteraceae</taxon>
        <taxon>Aurantiacibacter</taxon>
    </lineage>
</organism>